<dbReference type="RefSeq" id="WP_141197661.1">
    <property type="nucleotide sequence ID" value="NZ_CP041186.1"/>
</dbReference>
<reference evidence="2 3" key="1">
    <citation type="submission" date="2019-06" db="EMBL/GenBank/DDBJ databases">
        <title>Persicimonas caeni gen. nov., sp. nov., a predatory bacterium isolated from solar saltern.</title>
        <authorList>
            <person name="Wang S."/>
        </authorList>
    </citation>
    <scope>NUCLEOTIDE SEQUENCE [LARGE SCALE GENOMIC DNA]</scope>
    <source>
        <strain evidence="2 3">YN101</strain>
    </source>
</reference>
<dbReference type="OrthoDB" id="5526324at2"/>
<keyword evidence="1" id="KW-0732">Signal</keyword>
<evidence type="ECO:0000313" key="3">
    <source>
        <dbReference type="Proteomes" id="UP000315995"/>
    </source>
</evidence>
<name>A0A4Y6PS69_PERCE</name>
<dbReference type="Proteomes" id="UP000315995">
    <property type="component" value="Chromosome"/>
</dbReference>
<organism evidence="2 3">
    <name type="scientific">Persicimonas caeni</name>
    <dbReference type="NCBI Taxonomy" id="2292766"/>
    <lineage>
        <taxon>Bacteria</taxon>
        <taxon>Deltaproteobacteria</taxon>
        <taxon>Bradymonadales</taxon>
        <taxon>Bradymonadaceae</taxon>
        <taxon>Persicimonas</taxon>
    </lineage>
</organism>
<accession>A0A4Y6PS69</accession>
<evidence type="ECO:0000313" key="2">
    <source>
        <dbReference type="EMBL" id="QDG51176.1"/>
    </source>
</evidence>
<evidence type="ECO:0000256" key="1">
    <source>
        <dbReference type="SAM" id="SignalP"/>
    </source>
</evidence>
<protein>
    <recommendedName>
        <fullName evidence="4">VWA domain-containing protein</fullName>
    </recommendedName>
</protein>
<dbReference type="PROSITE" id="PS51257">
    <property type="entry name" value="PROKAR_LIPOPROTEIN"/>
    <property type="match status" value="1"/>
</dbReference>
<feature type="signal peptide" evidence="1">
    <location>
        <begin position="1"/>
        <end position="23"/>
    </location>
</feature>
<feature type="chain" id="PRO_5030106343" description="VWA domain-containing protein" evidence="1">
    <location>
        <begin position="24"/>
        <end position="558"/>
    </location>
</feature>
<gene>
    <name evidence="2" type="ORF">FIV42_10630</name>
</gene>
<proteinExistence type="predicted"/>
<accession>A0A5B8Y554</accession>
<dbReference type="EMBL" id="CP041186">
    <property type="protein sequence ID" value="QDG51176.1"/>
    <property type="molecule type" value="Genomic_DNA"/>
</dbReference>
<dbReference type="AlphaFoldDB" id="A0A4Y6PS69"/>
<evidence type="ECO:0008006" key="4">
    <source>
        <dbReference type="Google" id="ProtNLM"/>
    </source>
</evidence>
<sequence>MMCSQKRSSWHVLAVFGVAMSLAACGSGGGDEPPLREGPEGVGEACQTQADCGVGLRCASSGSGGGECRLDEQSNIGPIETAAFSASQEACGAGSGETTLRFVLTDMNAQPIAEGDWVGGEPLDLQPENLTLDRGALFASADLACESDADCADGFSCGFAPAYDLEEDAALRRCYRDATLAVGTQPDSVEFLAQPAGAQVFGMLVEDAHSLDGVRLAGTTDAYDADGDGTTDAGPVDLRDSAVATDPNDRLFDAVEDTMGSWQAVARLAMMDGQQSYFGLWSFNAADTAPRAHSQPDWVAAGSGFADDAVDSYEQEQAGPSRANVYEAAVSLLENDYTDTALSQAGVAEPADAQKTLVLVVDGPDDMRGNDAVGIDDVIQAATSVGVRVFVVHFDPMRDEADAYRDDPTYHQGQDPCTSDDECKNYETCRTPRGYASAVGEPSNAPSETYCMPQRNEDGRLGPVADYERLACATGGAYLYRTTEEYLNKDVAPLPRTQRSWWQADVDLTDVSGGEADRGAYRLGGLLQVEWLGFAQPYAFSIAGGTPPRDQRGVVFVP</sequence>
<keyword evidence="3" id="KW-1185">Reference proteome</keyword>